<dbReference type="Gene3D" id="3.30.160.100">
    <property type="entry name" value="Ribosome hibernation promotion factor-like"/>
    <property type="match status" value="1"/>
</dbReference>
<name>E1SSC5_FERBD</name>
<dbReference type="GO" id="GO:0045900">
    <property type="term" value="P:negative regulation of translational elongation"/>
    <property type="evidence" value="ECO:0007669"/>
    <property type="project" value="TreeGrafter"/>
</dbReference>
<dbReference type="GeneID" id="67180994"/>
<evidence type="ECO:0000256" key="4">
    <source>
        <dbReference type="SAM" id="MobiDB-lite"/>
    </source>
</evidence>
<keyword evidence="5" id="KW-0687">Ribonucleoprotein</keyword>
<reference evidence="5 6" key="1">
    <citation type="journal article" date="2010" name="Stand. Genomic Sci.">
        <title>Complete genome sequence of Ferrimonas balearica type strain (PAT).</title>
        <authorList>
            <person name="Nolan M."/>
            <person name="Sikorski J."/>
            <person name="Davenport K."/>
            <person name="Lucas S."/>
            <person name="Glavina Del Rio T."/>
            <person name="Tice H."/>
            <person name="Cheng J."/>
            <person name="Goodwin L."/>
            <person name="Pitluck S."/>
            <person name="Liolios K."/>
            <person name="Ivanova N."/>
            <person name="Mavromatis K."/>
            <person name="Ovchinnikova G."/>
            <person name="Pati A."/>
            <person name="Chen A."/>
            <person name="Palaniappan K."/>
            <person name="Land M."/>
            <person name="Hauser L."/>
            <person name="Chang Y."/>
            <person name="Jeffries C."/>
            <person name="Tapia R."/>
            <person name="Brettin T."/>
            <person name="Detter J."/>
            <person name="Han C."/>
            <person name="Yasawong M."/>
            <person name="Rohde M."/>
            <person name="Tindall B."/>
            <person name="Goker M."/>
            <person name="Woyke T."/>
            <person name="Bristow J."/>
            <person name="Eisen J."/>
            <person name="Markowitz V."/>
            <person name="Hugenholtz P."/>
            <person name="Kyrpides N."/>
            <person name="Klenk H."/>
            <person name="Lapidus A."/>
        </authorList>
    </citation>
    <scope>NUCLEOTIDE SEQUENCE [LARGE SCALE GENOMIC DNA]</scope>
    <source>
        <strain evidence="6">DSM 9799 / CCM 4581 / KCTC 23876 / PAT</strain>
    </source>
</reference>
<dbReference type="NCBIfam" id="TIGR00741">
    <property type="entry name" value="yfiA"/>
    <property type="match status" value="1"/>
</dbReference>
<dbReference type="Pfam" id="PF02482">
    <property type="entry name" value="Ribosomal_S30AE"/>
    <property type="match status" value="1"/>
</dbReference>
<dbReference type="SUPFAM" id="SSF69754">
    <property type="entry name" value="Ribosome binding protein Y (YfiA homologue)"/>
    <property type="match status" value="1"/>
</dbReference>
<dbReference type="HOGENOM" id="CLU_071472_3_0_6"/>
<dbReference type="eggNOG" id="COG1544">
    <property type="taxonomic scope" value="Bacteria"/>
</dbReference>
<evidence type="ECO:0000256" key="3">
    <source>
        <dbReference type="ARBA" id="ARBA00038431"/>
    </source>
</evidence>
<dbReference type="EMBL" id="CP002209">
    <property type="protein sequence ID" value="ADN74965.1"/>
    <property type="molecule type" value="Genomic_DNA"/>
</dbReference>
<evidence type="ECO:0000313" key="6">
    <source>
        <dbReference type="Proteomes" id="UP000006683"/>
    </source>
</evidence>
<dbReference type="AlphaFoldDB" id="E1SSC5"/>
<keyword evidence="2" id="KW-0346">Stress response</keyword>
<keyword evidence="1" id="KW-0810">Translation regulation</keyword>
<dbReference type="OrthoDB" id="9795980at2"/>
<evidence type="ECO:0000256" key="2">
    <source>
        <dbReference type="ARBA" id="ARBA00023016"/>
    </source>
</evidence>
<proteinExistence type="inferred from homology"/>
<comment type="similarity">
    <text evidence="3">Belongs to the HPF/YfiA ribosome-associated protein family. YfiA subfamily.</text>
</comment>
<gene>
    <name evidence="5" type="ordered locus">Fbal_0754</name>
</gene>
<dbReference type="STRING" id="550540.Fbal_0754"/>
<organism evidence="5 6">
    <name type="scientific">Ferrimonas balearica (strain DSM 9799 / CCM 4581 / KCTC 23876 / PAT)</name>
    <dbReference type="NCBI Taxonomy" id="550540"/>
    <lineage>
        <taxon>Bacteria</taxon>
        <taxon>Pseudomonadati</taxon>
        <taxon>Pseudomonadota</taxon>
        <taxon>Gammaproteobacteria</taxon>
        <taxon>Alteromonadales</taxon>
        <taxon>Ferrimonadaceae</taxon>
        <taxon>Ferrimonas</taxon>
    </lineage>
</organism>
<evidence type="ECO:0000313" key="5">
    <source>
        <dbReference type="EMBL" id="ADN74965.1"/>
    </source>
</evidence>
<feature type="compositionally biased region" description="Acidic residues" evidence="4">
    <location>
        <begin position="106"/>
        <end position="118"/>
    </location>
</feature>
<keyword evidence="5" id="KW-0689">Ribosomal protein</keyword>
<evidence type="ECO:0000256" key="1">
    <source>
        <dbReference type="ARBA" id="ARBA00022845"/>
    </source>
</evidence>
<dbReference type="PANTHER" id="PTHR33231:SF3">
    <property type="entry name" value="RIBOSOME-ASSOCIATED INHIBITOR A"/>
    <property type="match status" value="1"/>
</dbReference>
<dbReference type="InterPro" id="IPR036567">
    <property type="entry name" value="RHF-like"/>
</dbReference>
<keyword evidence="6" id="KW-1185">Reference proteome</keyword>
<sequence length="118" mass="13108">MRIEITSKPVSVTDSIRHRVHAKFDKLARHDVPLLNPHVMIDKEGQEYQVEATVAVPSGQLVATGQHQDMHVAINQMGQKLERQLVKLAAKETARRHDRTNQVAAEADEAIEAAEDAA</sequence>
<protein>
    <submittedName>
        <fullName evidence="5">Sigma 54 modulation protein/ribosomal protein S30EA</fullName>
    </submittedName>
</protein>
<dbReference type="InterPro" id="IPR050574">
    <property type="entry name" value="HPF/YfiA_ribosome-assoc"/>
</dbReference>
<feature type="region of interest" description="Disordered" evidence="4">
    <location>
        <begin position="92"/>
        <end position="118"/>
    </location>
</feature>
<dbReference type="GO" id="GO:0043024">
    <property type="term" value="F:ribosomal small subunit binding"/>
    <property type="evidence" value="ECO:0007669"/>
    <property type="project" value="TreeGrafter"/>
</dbReference>
<dbReference type="GO" id="GO:0022627">
    <property type="term" value="C:cytosolic small ribosomal subunit"/>
    <property type="evidence" value="ECO:0007669"/>
    <property type="project" value="TreeGrafter"/>
</dbReference>
<dbReference type="InterPro" id="IPR003489">
    <property type="entry name" value="RHF/RaiA"/>
</dbReference>
<dbReference type="Proteomes" id="UP000006683">
    <property type="component" value="Chromosome"/>
</dbReference>
<dbReference type="CDD" id="cd00552">
    <property type="entry name" value="RaiA"/>
    <property type="match status" value="1"/>
</dbReference>
<dbReference type="RefSeq" id="WP_013344271.1">
    <property type="nucleotide sequence ID" value="NC_014541.1"/>
</dbReference>
<dbReference type="PANTHER" id="PTHR33231">
    <property type="entry name" value="30S RIBOSOMAL PROTEIN"/>
    <property type="match status" value="1"/>
</dbReference>
<accession>E1SSC5</accession>
<dbReference type="KEGG" id="fbl:Fbal_0754"/>